<dbReference type="SMART" id="SM00448">
    <property type="entry name" value="REC"/>
    <property type="match status" value="1"/>
</dbReference>
<dbReference type="InterPro" id="IPR011006">
    <property type="entry name" value="CheY-like_superfamily"/>
</dbReference>
<gene>
    <name evidence="5" type="ORF">PIL02S_01866</name>
</gene>
<feature type="modified residue" description="4-aspartylphosphate" evidence="3">
    <location>
        <position position="58"/>
    </location>
</feature>
<dbReference type="Gene3D" id="3.40.50.2300">
    <property type="match status" value="1"/>
</dbReference>
<reference evidence="5 6" key="1">
    <citation type="submission" date="2018-01" db="EMBL/GenBank/DDBJ databases">
        <title>Genome sequence of the PGP bacterium Paenibacillus illinoisensis E3.</title>
        <authorList>
            <person name="Rolli E."/>
            <person name="Marasco R."/>
            <person name="Bessem C."/>
            <person name="Michoud G."/>
            <person name="Gaiarsa S."/>
            <person name="Borin S."/>
            <person name="Daffonchio D."/>
        </authorList>
    </citation>
    <scope>NUCLEOTIDE SEQUENCE [LARGE SCALE GENOMIC DNA]</scope>
    <source>
        <strain evidence="5 6">E3</strain>
    </source>
</reference>
<dbReference type="PANTHER" id="PTHR45339">
    <property type="entry name" value="HYBRID SIGNAL TRANSDUCTION HISTIDINE KINASE J"/>
    <property type="match status" value="1"/>
</dbReference>
<dbReference type="PANTHER" id="PTHR45339:SF1">
    <property type="entry name" value="HYBRID SIGNAL TRANSDUCTION HISTIDINE KINASE J"/>
    <property type="match status" value="1"/>
</dbReference>
<dbReference type="Proteomes" id="UP000247459">
    <property type="component" value="Unassembled WGS sequence"/>
</dbReference>
<name>A0A2W0CAR2_9BACL</name>
<dbReference type="EMBL" id="PRLG01000015">
    <property type="protein sequence ID" value="PYY29666.1"/>
    <property type="molecule type" value="Genomic_DNA"/>
</dbReference>
<dbReference type="Pfam" id="PF00072">
    <property type="entry name" value="Response_reg"/>
    <property type="match status" value="1"/>
</dbReference>
<sequence length="136" mass="15163">MLQNHSPLEILIAEDMEDAVLILLSQLKKFDCKAKVVGTGLQAVDAALEKDYDIIFMDIRMPGMDGIQATKHILHNCANRQKKPYITAMTSFGHYHDRFLEAGISEVMLKPVSLDQIGTVLAKVMAFKEAETEEGL</sequence>
<feature type="domain" description="Response regulatory" evidence="4">
    <location>
        <begin position="9"/>
        <end position="125"/>
    </location>
</feature>
<dbReference type="GO" id="GO:0000160">
    <property type="term" value="P:phosphorelay signal transduction system"/>
    <property type="evidence" value="ECO:0007669"/>
    <property type="project" value="UniProtKB-KW"/>
</dbReference>
<evidence type="ECO:0000259" key="4">
    <source>
        <dbReference type="PROSITE" id="PS50110"/>
    </source>
</evidence>
<accession>A0A2W0CAR2</accession>
<dbReference type="PROSITE" id="PS50110">
    <property type="entry name" value="RESPONSE_REGULATORY"/>
    <property type="match status" value="1"/>
</dbReference>
<evidence type="ECO:0000313" key="5">
    <source>
        <dbReference type="EMBL" id="PYY29666.1"/>
    </source>
</evidence>
<dbReference type="AlphaFoldDB" id="A0A2W0CAR2"/>
<proteinExistence type="predicted"/>
<evidence type="ECO:0000256" key="3">
    <source>
        <dbReference type="PROSITE-ProRule" id="PRU00169"/>
    </source>
</evidence>
<comment type="caution">
    <text evidence="5">The sequence shown here is derived from an EMBL/GenBank/DDBJ whole genome shotgun (WGS) entry which is preliminary data.</text>
</comment>
<evidence type="ECO:0000313" key="6">
    <source>
        <dbReference type="Proteomes" id="UP000247459"/>
    </source>
</evidence>
<dbReference type="InterPro" id="IPR001789">
    <property type="entry name" value="Sig_transdc_resp-reg_receiver"/>
</dbReference>
<keyword evidence="5" id="KW-0808">Transferase</keyword>
<keyword evidence="5" id="KW-0418">Kinase</keyword>
<keyword evidence="1 3" id="KW-0597">Phosphoprotein</keyword>
<dbReference type="GO" id="GO:0004673">
    <property type="term" value="F:protein histidine kinase activity"/>
    <property type="evidence" value="ECO:0007669"/>
    <property type="project" value="UniProtKB-EC"/>
</dbReference>
<dbReference type="RefSeq" id="WP_110757834.1">
    <property type="nucleotide sequence ID" value="NZ_PRLG01000015.1"/>
</dbReference>
<dbReference type="OrthoDB" id="9790669at2"/>
<dbReference type="SUPFAM" id="SSF52172">
    <property type="entry name" value="CheY-like"/>
    <property type="match status" value="1"/>
</dbReference>
<organism evidence="5 6">
    <name type="scientific">Paenibacillus illinoisensis</name>
    <dbReference type="NCBI Taxonomy" id="59845"/>
    <lineage>
        <taxon>Bacteria</taxon>
        <taxon>Bacillati</taxon>
        <taxon>Bacillota</taxon>
        <taxon>Bacilli</taxon>
        <taxon>Bacillales</taxon>
        <taxon>Paenibacillaceae</taxon>
        <taxon>Paenibacillus</taxon>
    </lineage>
</organism>
<dbReference type="CDD" id="cd17546">
    <property type="entry name" value="REC_hyHK_CKI1_RcsC-like"/>
    <property type="match status" value="1"/>
</dbReference>
<protein>
    <submittedName>
        <fullName evidence="5">Multi-sensor hybrid histidine kinase</fullName>
        <ecNumber evidence="5">2.7.13.3</ecNumber>
    </submittedName>
</protein>
<keyword evidence="2" id="KW-0902">Two-component regulatory system</keyword>
<dbReference type="EC" id="2.7.13.3" evidence="5"/>
<evidence type="ECO:0000256" key="2">
    <source>
        <dbReference type="ARBA" id="ARBA00023012"/>
    </source>
</evidence>
<evidence type="ECO:0000256" key="1">
    <source>
        <dbReference type="ARBA" id="ARBA00022553"/>
    </source>
</evidence>